<keyword evidence="10" id="KW-1185">Reference proteome</keyword>
<feature type="transmembrane region" description="Helical" evidence="8">
    <location>
        <begin position="20"/>
        <end position="42"/>
    </location>
</feature>
<keyword evidence="8" id="KW-0472">Membrane</keyword>
<evidence type="ECO:0000256" key="4">
    <source>
        <dbReference type="ARBA" id="ARBA00023002"/>
    </source>
</evidence>
<dbReference type="PANTHER" id="PTHR46300:SF2">
    <property type="entry name" value="CYTOCHROME P450 MONOOXYGENASE ALNH-RELATED"/>
    <property type="match status" value="1"/>
</dbReference>
<keyword evidence="5 7" id="KW-0408">Iron</keyword>
<evidence type="ECO:0000256" key="7">
    <source>
        <dbReference type="PIRSR" id="PIRSR602401-1"/>
    </source>
</evidence>
<keyword evidence="8" id="KW-0812">Transmembrane</keyword>
<evidence type="ECO:0000256" key="6">
    <source>
        <dbReference type="ARBA" id="ARBA00023033"/>
    </source>
</evidence>
<dbReference type="PANTHER" id="PTHR46300">
    <property type="entry name" value="P450, PUTATIVE (EUROFUNG)-RELATED-RELATED"/>
    <property type="match status" value="1"/>
</dbReference>
<comment type="caution">
    <text evidence="9">The sequence shown here is derived from an EMBL/GenBank/DDBJ whole genome shotgun (WGS) entry which is preliminary data.</text>
</comment>
<dbReference type="Gene3D" id="1.10.630.10">
    <property type="entry name" value="Cytochrome P450"/>
    <property type="match status" value="1"/>
</dbReference>
<feature type="binding site" description="axial binding residue" evidence="7">
    <location>
        <position position="466"/>
    </location>
    <ligand>
        <name>heme</name>
        <dbReference type="ChEBI" id="CHEBI:30413"/>
    </ligand>
    <ligandPart>
        <name>Fe</name>
        <dbReference type="ChEBI" id="CHEBI:18248"/>
    </ligandPart>
</feature>
<reference evidence="9" key="2">
    <citation type="submission" date="2020-02" db="EMBL/GenBank/DDBJ databases">
        <authorList>
            <person name="Gilchrist C.L.M."/>
            <person name="Chooi Y.-H."/>
        </authorList>
    </citation>
    <scope>NUCLEOTIDE SEQUENCE</scope>
    <source>
        <strain evidence="9">MST-FP2251</strain>
    </source>
</reference>
<evidence type="ECO:0000256" key="5">
    <source>
        <dbReference type="ARBA" id="ARBA00023004"/>
    </source>
</evidence>
<dbReference type="GO" id="GO:0020037">
    <property type="term" value="F:heme binding"/>
    <property type="evidence" value="ECO:0007669"/>
    <property type="project" value="InterPro"/>
</dbReference>
<dbReference type="GO" id="GO:0005506">
    <property type="term" value="F:iron ion binding"/>
    <property type="evidence" value="ECO:0007669"/>
    <property type="project" value="InterPro"/>
</dbReference>
<sequence length="545" mass="62295">MEGLLSALSALTRLDHHHLIYYIAASFTAVAFLATTTYLYLVPTVLTDSRRKHLPPGPRGLPFIGNLFDLAESDLVPSKAINWARSHGEIFYTRIGGSDYIWLSSPKAVKECMDKKSAIYSSRALAPLAQDVASAGRRQLFMQYGPRWRKIRKYSHALLNNQAAVSYQPIQDFESKQLMTELLDTPDDFYQHNRRYSSSVIMYVAYGYRLPTWQHPLVHKIYSVLDNFTEMTAPGAHAVDSFPSLRYLPGWMLGNWKSIAKNAFHHDSKVYMELWEDLKQRVDNGTAPDCFCKTFYLNDPKKADIDDLDAAYTCGGLVEAGSETTATTLNNWILAMSLNPDIVRKAHEELDRVVGPDRIPTWDDEPNLPYVRAIIKETMRWRPVNKFGMPHATSEDDWYNGHFIPKGSVVILNWWAIHRDPERYPDPEKFEPDRYLNHTQSAAEYININDPYERDHFTYGAGRRVCPGVHVAEKSLYINIARTLWGFNISKKIGSDGMEIEPDTSMVRGFLSVPNPFECSITSRSKRHAEVIRGAFHDAQREFKG</sequence>
<keyword evidence="7" id="KW-0349">Heme</keyword>
<organism evidence="9 10">
    <name type="scientific">Aspergillus nanangensis</name>
    <dbReference type="NCBI Taxonomy" id="2582783"/>
    <lineage>
        <taxon>Eukaryota</taxon>
        <taxon>Fungi</taxon>
        <taxon>Dikarya</taxon>
        <taxon>Ascomycota</taxon>
        <taxon>Pezizomycotina</taxon>
        <taxon>Eurotiomycetes</taxon>
        <taxon>Eurotiomycetidae</taxon>
        <taxon>Eurotiales</taxon>
        <taxon>Aspergillaceae</taxon>
        <taxon>Aspergillus</taxon>
        <taxon>Aspergillus subgen. Circumdati</taxon>
    </lineage>
</organism>
<dbReference type="Proteomes" id="UP001194746">
    <property type="component" value="Unassembled WGS sequence"/>
</dbReference>
<name>A0AAD4CTT7_ASPNN</name>
<dbReference type="InterPro" id="IPR002401">
    <property type="entry name" value="Cyt_P450_E_grp-I"/>
</dbReference>
<evidence type="ECO:0000256" key="3">
    <source>
        <dbReference type="ARBA" id="ARBA00022723"/>
    </source>
</evidence>
<evidence type="ECO:0000256" key="8">
    <source>
        <dbReference type="SAM" id="Phobius"/>
    </source>
</evidence>
<dbReference type="PRINTS" id="PR00463">
    <property type="entry name" value="EP450I"/>
</dbReference>
<dbReference type="Pfam" id="PF00067">
    <property type="entry name" value="p450"/>
    <property type="match status" value="1"/>
</dbReference>
<dbReference type="CDD" id="cd11065">
    <property type="entry name" value="CYP64-like"/>
    <property type="match status" value="1"/>
</dbReference>
<keyword evidence="3 7" id="KW-0479">Metal-binding</keyword>
<dbReference type="InterPro" id="IPR001128">
    <property type="entry name" value="Cyt_P450"/>
</dbReference>
<dbReference type="EMBL" id="VCAU01000017">
    <property type="protein sequence ID" value="KAF9891617.1"/>
    <property type="molecule type" value="Genomic_DNA"/>
</dbReference>
<dbReference type="GO" id="GO:0004497">
    <property type="term" value="F:monooxygenase activity"/>
    <property type="evidence" value="ECO:0007669"/>
    <property type="project" value="UniProtKB-KW"/>
</dbReference>
<dbReference type="SUPFAM" id="SSF48264">
    <property type="entry name" value="Cytochrome P450"/>
    <property type="match status" value="1"/>
</dbReference>
<keyword evidence="4" id="KW-0560">Oxidoreductase</keyword>
<evidence type="ECO:0000313" key="9">
    <source>
        <dbReference type="EMBL" id="KAF9891617.1"/>
    </source>
</evidence>
<dbReference type="PRINTS" id="PR00385">
    <property type="entry name" value="P450"/>
</dbReference>
<keyword evidence="8" id="KW-1133">Transmembrane helix</keyword>
<dbReference type="InterPro" id="IPR050364">
    <property type="entry name" value="Cytochrome_P450_fung"/>
</dbReference>
<proteinExistence type="inferred from homology"/>
<dbReference type="AlphaFoldDB" id="A0AAD4CTT7"/>
<evidence type="ECO:0008006" key="11">
    <source>
        <dbReference type="Google" id="ProtNLM"/>
    </source>
</evidence>
<gene>
    <name evidence="9" type="ORF">FE257_003628</name>
</gene>
<evidence type="ECO:0000256" key="2">
    <source>
        <dbReference type="ARBA" id="ARBA00010617"/>
    </source>
</evidence>
<comment type="cofactor">
    <cofactor evidence="1 7">
        <name>heme</name>
        <dbReference type="ChEBI" id="CHEBI:30413"/>
    </cofactor>
</comment>
<dbReference type="InterPro" id="IPR036396">
    <property type="entry name" value="Cyt_P450_sf"/>
</dbReference>
<protein>
    <recommendedName>
        <fullName evidence="11">Cytochrome P450</fullName>
    </recommendedName>
</protein>
<dbReference type="GO" id="GO:0016705">
    <property type="term" value="F:oxidoreductase activity, acting on paired donors, with incorporation or reduction of molecular oxygen"/>
    <property type="evidence" value="ECO:0007669"/>
    <property type="project" value="InterPro"/>
</dbReference>
<evidence type="ECO:0000256" key="1">
    <source>
        <dbReference type="ARBA" id="ARBA00001971"/>
    </source>
</evidence>
<keyword evidence="6" id="KW-0503">Monooxygenase</keyword>
<evidence type="ECO:0000313" key="10">
    <source>
        <dbReference type="Proteomes" id="UP001194746"/>
    </source>
</evidence>
<accession>A0AAD4CTT7</accession>
<comment type="similarity">
    <text evidence="2">Belongs to the cytochrome P450 family.</text>
</comment>
<reference evidence="9" key="1">
    <citation type="journal article" date="2019" name="Beilstein J. Org. Chem.">
        <title>Nanangenines: drimane sesquiterpenoids as the dominant metabolite cohort of a novel Australian fungus, Aspergillus nanangensis.</title>
        <authorList>
            <person name="Lacey H.J."/>
            <person name="Gilchrist C.L.M."/>
            <person name="Crombie A."/>
            <person name="Kalaitzis J.A."/>
            <person name="Vuong D."/>
            <person name="Rutledge P.J."/>
            <person name="Turner P."/>
            <person name="Pitt J.I."/>
            <person name="Lacey E."/>
            <person name="Chooi Y.H."/>
            <person name="Piggott A.M."/>
        </authorList>
    </citation>
    <scope>NUCLEOTIDE SEQUENCE</scope>
    <source>
        <strain evidence="9">MST-FP2251</strain>
    </source>
</reference>